<comment type="caution">
    <text evidence="7">The sequence shown here is derived from an EMBL/GenBank/DDBJ whole genome shotgun (WGS) entry which is preliminary data.</text>
</comment>
<dbReference type="InterPro" id="IPR036719">
    <property type="entry name" value="Neuro-gated_channel_TM_sf"/>
</dbReference>
<dbReference type="GO" id="GO:0004888">
    <property type="term" value="F:transmembrane signaling receptor activity"/>
    <property type="evidence" value="ECO:0007669"/>
    <property type="project" value="InterPro"/>
</dbReference>
<dbReference type="Gene3D" id="1.20.58.390">
    <property type="entry name" value="Neurotransmitter-gated ion-channel transmembrane domain"/>
    <property type="match status" value="1"/>
</dbReference>
<feature type="transmembrane region" description="Helical" evidence="5">
    <location>
        <begin position="336"/>
        <end position="358"/>
    </location>
</feature>
<evidence type="ECO:0000256" key="3">
    <source>
        <dbReference type="ARBA" id="ARBA00022989"/>
    </source>
</evidence>
<dbReference type="SUPFAM" id="SSF63712">
    <property type="entry name" value="Nicotinic receptor ligand binding domain-like"/>
    <property type="match status" value="1"/>
</dbReference>
<dbReference type="EMBL" id="CAJOBJ010000976">
    <property type="protein sequence ID" value="CAF3854711.1"/>
    <property type="molecule type" value="Genomic_DNA"/>
</dbReference>
<gene>
    <name evidence="8" type="ORF">GIL414_LOCUS4158</name>
    <name evidence="7" type="ORF">KQP761_LOCUS30600</name>
</gene>
<evidence type="ECO:0000256" key="2">
    <source>
        <dbReference type="ARBA" id="ARBA00022692"/>
    </source>
</evidence>
<sequence length="412" mass="48472">MSLKQSSFHQESIQKNPIRVGIRLMFQRIGEIDTLNEKYHAQALIEARWLVELTDLLSILSPIDQHHLNHGKSVTLPKYSDTHWHPQLFIENALGDLKEQIRYSAKKTLNDQVCICEHRDIKGVFWEKLELNHFPSDIQELTISVGSMFYDDRVVLIPDSYYRSGINREAFVDQQEWSLYEHVDAKQRFIKEFAFNDNDEEDLDMNTNDERKRSVVSVSCHTARRSAYFYWNGYCLIFLITICSFCIFSMPPNLPQNRLQTGATLLLTSITFRWTVNRSLPTVSYLTSLDKYAIISIFILILLCVWHAIIGAIIFIEKRSSITNSEDRNSWIDRCVFFILFGFYIIMHLVMLLWLYLVPLARRRNMKQQDIQYKEKNHKQINEVQLLNQNCDLELPNKTKIKNKYAVSEVTL</sequence>
<dbReference type="Proteomes" id="UP000663834">
    <property type="component" value="Unassembled WGS sequence"/>
</dbReference>
<dbReference type="Pfam" id="PF02931">
    <property type="entry name" value="Neur_chan_LBD"/>
    <property type="match status" value="1"/>
</dbReference>
<dbReference type="Proteomes" id="UP000681720">
    <property type="component" value="Unassembled WGS sequence"/>
</dbReference>
<evidence type="ECO:0000256" key="1">
    <source>
        <dbReference type="ARBA" id="ARBA00004141"/>
    </source>
</evidence>
<accession>A0A816EV54</accession>
<evidence type="ECO:0000259" key="6">
    <source>
        <dbReference type="Pfam" id="PF02931"/>
    </source>
</evidence>
<protein>
    <recommendedName>
        <fullName evidence="6">Neurotransmitter-gated ion-channel ligand-binding domain-containing protein</fullName>
    </recommendedName>
</protein>
<evidence type="ECO:0000256" key="4">
    <source>
        <dbReference type="ARBA" id="ARBA00023136"/>
    </source>
</evidence>
<organism evidence="7 9">
    <name type="scientific">Rotaria magnacalcarata</name>
    <dbReference type="NCBI Taxonomy" id="392030"/>
    <lineage>
        <taxon>Eukaryota</taxon>
        <taxon>Metazoa</taxon>
        <taxon>Spiralia</taxon>
        <taxon>Gnathifera</taxon>
        <taxon>Rotifera</taxon>
        <taxon>Eurotatoria</taxon>
        <taxon>Bdelloidea</taxon>
        <taxon>Philodinida</taxon>
        <taxon>Philodinidae</taxon>
        <taxon>Rotaria</taxon>
    </lineage>
</organism>
<evidence type="ECO:0000313" key="9">
    <source>
        <dbReference type="Proteomes" id="UP000663834"/>
    </source>
</evidence>
<dbReference type="SUPFAM" id="SSF90112">
    <property type="entry name" value="Neurotransmitter-gated ion-channel transmembrane pore"/>
    <property type="match status" value="1"/>
</dbReference>
<dbReference type="OrthoDB" id="203862at2759"/>
<evidence type="ECO:0000313" key="7">
    <source>
        <dbReference type="EMBL" id="CAF1654230.1"/>
    </source>
</evidence>
<keyword evidence="3 5" id="KW-1133">Transmembrane helix</keyword>
<proteinExistence type="predicted"/>
<dbReference type="InterPro" id="IPR038050">
    <property type="entry name" value="Neuro_actylchol_rec"/>
</dbReference>
<feature type="transmembrane region" description="Helical" evidence="5">
    <location>
        <begin position="292"/>
        <end position="316"/>
    </location>
</feature>
<feature type="domain" description="Neurotransmitter-gated ion-channel ligand-binding" evidence="6">
    <location>
        <begin position="14"/>
        <end position="186"/>
    </location>
</feature>
<dbReference type="InterPro" id="IPR006202">
    <property type="entry name" value="Neur_chan_lig-bd"/>
</dbReference>
<dbReference type="Gene3D" id="2.70.170.10">
    <property type="entry name" value="Neurotransmitter-gated ion-channel ligand-binding domain"/>
    <property type="match status" value="1"/>
</dbReference>
<reference evidence="7" key="1">
    <citation type="submission" date="2021-02" db="EMBL/GenBank/DDBJ databases">
        <authorList>
            <person name="Nowell W R."/>
        </authorList>
    </citation>
    <scope>NUCLEOTIDE SEQUENCE</scope>
</reference>
<feature type="transmembrane region" description="Helical" evidence="5">
    <location>
        <begin position="229"/>
        <end position="250"/>
    </location>
</feature>
<dbReference type="AlphaFoldDB" id="A0A816EV54"/>
<evidence type="ECO:0000313" key="8">
    <source>
        <dbReference type="EMBL" id="CAF3854711.1"/>
    </source>
</evidence>
<comment type="subcellular location">
    <subcellularLocation>
        <location evidence="1">Membrane</location>
        <topology evidence="1">Multi-pass membrane protein</topology>
    </subcellularLocation>
</comment>
<name>A0A816EV54_9BILA</name>
<dbReference type="GO" id="GO:0005230">
    <property type="term" value="F:extracellular ligand-gated monoatomic ion channel activity"/>
    <property type="evidence" value="ECO:0007669"/>
    <property type="project" value="InterPro"/>
</dbReference>
<evidence type="ECO:0000256" key="5">
    <source>
        <dbReference type="SAM" id="Phobius"/>
    </source>
</evidence>
<dbReference type="InterPro" id="IPR036734">
    <property type="entry name" value="Neur_chan_lig-bd_sf"/>
</dbReference>
<dbReference type="PANTHER" id="PTHR18945">
    <property type="entry name" value="NEUROTRANSMITTER GATED ION CHANNEL"/>
    <property type="match status" value="1"/>
</dbReference>
<keyword evidence="4 5" id="KW-0472">Membrane</keyword>
<dbReference type="GO" id="GO:0016020">
    <property type="term" value="C:membrane"/>
    <property type="evidence" value="ECO:0007669"/>
    <property type="project" value="UniProtKB-SubCell"/>
</dbReference>
<dbReference type="EMBL" id="CAJNOW010017052">
    <property type="protein sequence ID" value="CAF1654230.1"/>
    <property type="molecule type" value="Genomic_DNA"/>
</dbReference>
<dbReference type="InterPro" id="IPR006201">
    <property type="entry name" value="Neur_channel"/>
</dbReference>
<keyword evidence="2 5" id="KW-0812">Transmembrane</keyword>